<proteinExistence type="predicted"/>
<accession>A0A6M4H4A5</accession>
<dbReference type="KEGG" id="upl:DSM104440_01142"/>
<evidence type="ECO:0000313" key="1">
    <source>
        <dbReference type="EMBL" id="QJR14346.1"/>
    </source>
</evidence>
<dbReference type="PANTHER" id="PTHR43235:SF1">
    <property type="entry name" value="GLUTAMINE AMIDOTRANSFERASE PB2B2.05-RELATED"/>
    <property type="match status" value="1"/>
</dbReference>
<dbReference type="InterPro" id="IPR011697">
    <property type="entry name" value="Peptidase_C26"/>
</dbReference>
<keyword evidence="1" id="KW-0328">Glycosyltransferase</keyword>
<dbReference type="RefSeq" id="WP_171161112.1">
    <property type="nucleotide sequence ID" value="NZ_CP053073.1"/>
</dbReference>
<keyword evidence="1" id="KW-0808">Transferase</keyword>
<dbReference type="GO" id="GO:0033969">
    <property type="term" value="F:gamma-glutamyl-gamma-aminobutyrate hydrolase activity"/>
    <property type="evidence" value="ECO:0007669"/>
    <property type="project" value="TreeGrafter"/>
</dbReference>
<keyword evidence="1" id="KW-0315">Glutamine amidotransferase</keyword>
<dbReference type="FunCoup" id="A0A6M4H4A5">
    <property type="interactions" value="71"/>
</dbReference>
<dbReference type="InterPro" id="IPR044668">
    <property type="entry name" value="PuuD-like"/>
</dbReference>
<dbReference type="InterPro" id="IPR029062">
    <property type="entry name" value="Class_I_gatase-like"/>
</dbReference>
<dbReference type="PROSITE" id="PS51273">
    <property type="entry name" value="GATASE_TYPE_1"/>
    <property type="match status" value="1"/>
</dbReference>
<dbReference type="GO" id="GO:0005829">
    <property type="term" value="C:cytosol"/>
    <property type="evidence" value="ECO:0007669"/>
    <property type="project" value="TreeGrafter"/>
</dbReference>
<dbReference type="EMBL" id="CP053073">
    <property type="protein sequence ID" value="QJR14346.1"/>
    <property type="molecule type" value="Genomic_DNA"/>
</dbReference>
<dbReference type="SUPFAM" id="SSF52317">
    <property type="entry name" value="Class I glutamine amidotransferase-like"/>
    <property type="match status" value="1"/>
</dbReference>
<dbReference type="EC" id="2.4.2.-" evidence="1"/>
<dbReference type="AlphaFoldDB" id="A0A6M4H4A5"/>
<reference evidence="1 2" key="1">
    <citation type="submission" date="2020-04" db="EMBL/GenBank/DDBJ databases">
        <title>Usitatibacter rugosus gen. nov., sp. nov. and Usitatibacter palustris sp. nov., novel members of Usitatibacteraceae fam. nov. within the order Nitrosomonadales isolated from soil.</title>
        <authorList>
            <person name="Huber K.J."/>
            <person name="Neumann-Schaal M."/>
            <person name="Geppert A."/>
            <person name="Luckner M."/>
            <person name="Wanner G."/>
            <person name="Overmann J."/>
        </authorList>
    </citation>
    <scope>NUCLEOTIDE SEQUENCE [LARGE SCALE GENOMIC DNA]</scope>
    <source>
        <strain evidence="1 2">Swamp67</strain>
    </source>
</reference>
<evidence type="ECO:0000313" key="2">
    <source>
        <dbReference type="Proteomes" id="UP000503096"/>
    </source>
</evidence>
<dbReference type="GO" id="GO:0016757">
    <property type="term" value="F:glycosyltransferase activity"/>
    <property type="evidence" value="ECO:0007669"/>
    <property type="project" value="UniProtKB-KW"/>
</dbReference>
<dbReference type="PANTHER" id="PTHR43235">
    <property type="entry name" value="GLUTAMINE AMIDOTRANSFERASE PB2B2.05-RELATED"/>
    <property type="match status" value="1"/>
</dbReference>
<keyword evidence="2" id="KW-1185">Reference proteome</keyword>
<sequence>MDPLKIGISARLLYPDPTRQFLPTKTVQYMEQSAANWVMSGGVLAFMVPEMSLASPHLPNGVTVKDYVNQLDGLVLQGGADIAPETYRETPMNPAWSGDRIRDQYEIELFHEFVRQGKPVFGICRGCQLINVALGGTLYQDLATQLPDSGHHRHDTKYEHNFHDMCVLPDTWLSGLYPQVSRTRINTIHHQAVKTLGEGLVVEAKSDPDDVVEAVRWEGHSFVVGVQWHPEFMDPGDVALMDGKPLLKAFLDACTNRKKTGKASPVLARAA</sequence>
<name>A0A6M4H4A5_9PROT</name>
<protein>
    <submittedName>
        <fullName evidence="1">Glutamine amidotransferase</fullName>
        <ecNumber evidence="1">2.4.2.-</ecNumber>
    </submittedName>
</protein>
<dbReference type="Pfam" id="PF07722">
    <property type="entry name" value="Peptidase_C26"/>
    <property type="match status" value="1"/>
</dbReference>
<dbReference type="InParanoid" id="A0A6M4H4A5"/>
<gene>
    <name evidence="1" type="ORF">DSM104440_01142</name>
</gene>
<organism evidence="1 2">
    <name type="scientific">Usitatibacter palustris</name>
    <dbReference type="NCBI Taxonomy" id="2732487"/>
    <lineage>
        <taxon>Bacteria</taxon>
        <taxon>Pseudomonadati</taxon>
        <taxon>Pseudomonadota</taxon>
        <taxon>Betaproteobacteria</taxon>
        <taxon>Nitrosomonadales</taxon>
        <taxon>Usitatibacteraceae</taxon>
        <taxon>Usitatibacter</taxon>
    </lineage>
</organism>
<dbReference type="CDD" id="cd01745">
    <property type="entry name" value="GATase1_2"/>
    <property type="match status" value="1"/>
</dbReference>
<dbReference type="GO" id="GO:0006598">
    <property type="term" value="P:polyamine catabolic process"/>
    <property type="evidence" value="ECO:0007669"/>
    <property type="project" value="TreeGrafter"/>
</dbReference>
<dbReference type="Proteomes" id="UP000503096">
    <property type="component" value="Chromosome"/>
</dbReference>
<dbReference type="Gene3D" id="3.40.50.880">
    <property type="match status" value="1"/>
</dbReference>